<accession>A0A1S7TM71</accession>
<name>A0A1S7TM71_9HYPH</name>
<organism evidence="1 2">
    <name type="scientific">Agrobacterium deltaense NCPPB 1641</name>
    <dbReference type="NCBI Taxonomy" id="1183425"/>
    <lineage>
        <taxon>Bacteria</taxon>
        <taxon>Pseudomonadati</taxon>
        <taxon>Pseudomonadota</taxon>
        <taxon>Alphaproteobacteria</taxon>
        <taxon>Hyphomicrobiales</taxon>
        <taxon>Rhizobiaceae</taxon>
        <taxon>Rhizobium/Agrobacterium group</taxon>
        <taxon>Agrobacterium</taxon>
    </lineage>
</organism>
<evidence type="ECO:0000313" key="2">
    <source>
        <dbReference type="Proteomes" id="UP000192140"/>
    </source>
</evidence>
<gene>
    <name evidence="1" type="ORF">AGR7A_Cc210218</name>
</gene>
<sequence length="35" mass="3830">MTGGPEIRAVAGIKDDYGKRSVYFLKNTIIGVFVL</sequence>
<dbReference type="Proteomes" id="UP000192140">
    <property type="component" value="Unassembled WGS sequence"/>
</dbReference>
<comment type="caution">
    <text evidence="1">The sequence shown here is derived from an EMBL/GenBank/DDBJ whole genome shotgun (WGS) entry which is preliminary data.</text>
</comment>
<proteinExistence type="predicted"/>
<dbReference type="EMBL" id="FCNP01000014">
    <property type="protein sequence ID" value="CVI55686.1"/>
    <property type="molecule type" value="Genomic_DNA"/>
</dbReference>
<reference evidence="1" key="1">
    <citation type="submission" date="2016-01" db="EMBL/GenBank/DDBJ databases">
        <authorList>
            <person name="Regsiter A."/>
            <person name="william w."/>
        </authorList>
    </citation>
    <scope>NUCLEOTIDE SEQUENCE</scope>
    <source>
        <strain evidence="1">NCPPB 1641</strain>
    </source>
</reference>
<evidence type="ECO:0000313" key="1">
    <source>
        <dbReference type="EMBL" id="CVI55686.1"/>
    </source>
</evidence>
<dbReference type="AlphaFoldDB" id="A0A1S7TM71"/>
<protein>
    <submittedName>
        <fullName evidence="1">Uncharacterized protein</fullName>
    </submittedName>
</protein>
<keyword evidence="2" id="KW-1185">Reference proteome</keyword>